<protein>
    <recommendedName>
        <fullName evidence="1">DUF1540 domain-containing protein</fullName>
    </recommendedName>
</protein>
<dbReference type="STRING" id="520762.AN619_20370"/>
<dbReference type="EMBL" id="LOEE01000044">
    <property type="protein sequence ID" value="KXG74938.1"/>
    <property type="molecule type" value="Genomic_DNA"/>
</dbReference>
<gene>
    <name evidence="2" type="ORF">AN619_20370</name>
</gene>
<organism evidence="2 3">
    <name type="scientific">Thermotalea metallivorans</name>
    <dbReference type="NCBI Taxonomy" id="520762"/>
    <lineage>
        <taxon>Bacteria</taxon>
        <taxon>Bacillati</taxon>
        <taxon>Bacillota</taxon>
        <taxon>Clostridia</taxon>
        <taxon>Peptostreptococcales</taxon>
        <taxon>Thermotaleaceae</taxon>
        <taxon>Thermotalea</taxon>
    </lineage>
</organism>
<accession>A0A140L313</accession>
<proteinExistence type="predicted"/>
<reference evidence="2 3" key="1">
    <citation type="submission" date="2015-12" db="EMBL/GenBank/DDBJ databases">
        <title>Draft genome sequence of the thermoanaerobe Thermotalea metallivorans, an isolate from the runoff channel of the Great Artesian Basin, Australia.</title>
        <authorList>
            <person name="Patel B.K."/>
        </authorList>
    </citation>
    <scope>NUCLEOTIDE SEQUENCE [LARGE SCALE GENOMIC DNA]</scope>
    <source>
        <strain evidence="2 3">B2-1</strain>
    </source>
</reference>
<comment type="caution">
    <text evidence="2">The sequence shown here is derived from an EMBL/GenBank/DDBJ whole genome shotgun (WGS) entry which is preliminary data.</text>
</comment>
<evidence type="ECO:0000313" key="3">
    <source>
        <dbReference type="Proteomes" id="UP000070456"/>
    </source>
</evidence>
<keyword evidence="3" id="KW-1185">Reference proteome</keyword>
<dbReference type="Pfam" id="PF07561">
    <property type="entry name" value="DUF1540"/>
    <property type="match status" value="1"/>
</dbReference>
<dbReference type="RefSeq" id="WP_083525081.1">
    <property type="nucleotide sequence ID" value="NZ_LOEE01000044.1"/>
</dbReference>
<sequence length="57" mass="6491">MQSGAHPKMEVMCHVSNCRFYKNDYCHADKIEVNPKHAGRAHTSDDALCSTFIPQNR</sequence>
<dbReference type="Proteomes" id="UP000070456">
    <property type="component" value="Unassembled WGS sequence"/>
</dbReference>
<dbReference type="OrthoDB" id="1684758at2"/>
<dbReference type="InterPro" id="IPR011437">
    <property type="entry name" value="DUF1540"/>
</dbReference>
<evidence type="ECO:0000313" key="2">
    <source>
        <dbReference type="EMBL" id="KXG74938.1"/>
    </source>
</evidence>
<name>A0A140L313_9FIRM</name>
<feature type="domain" description="DUF1540" evidence="1">
    <location>
        <begin position="11"/>
        <end position="52"/>
    </location>
</feature>
<evidence type="ECO:0000259" key="1">
    <source>
        <dbReference type="Pfam" id="PF07561"/>
    </source>
</evidence>
<dbReference type="AlphaFoldDB" id="A0A140L313"/>